<evidence type="ECO:0000313" key="7">
    <source>
        <dbReference type="Proteomes" id="UP001596189"/>
    </source>
</evidence>
<evidence type="ECO:0000256" key="5">
    <source>
        <dbReference type="SAM" id="Phobius"/>
    </source>
</evidence>
<sequence>MIGLYRPGTSLLHRCPPGLKLLMLLVGTTALVAVRSVTAVLVGAVVVLVGYAVAGWGPRVVAAQAWPLRWFVVFLVPFQWWSGGWPAVVVVVGTLLVTVAGAALVTLSTRVTQMLDVVVTLLGPLRRFGVDPDRVGLVFALTVRAVPVLAGTYAQSRDARRARGLERSPRALLVPLVLRTLRHADQLGEALAARGVDD</sequence>
<keyword evidence="7" id="KW-1185">Reference proteome</keyword>
<comment type="caution">
    <text evidence="6">The sequence shown here is derived from an EMBL/GenBank/DDBJ whole genome shotgun (WGS) entry which is preliminary data.</text>
</comment>
<dbReference type="RefSeq" id="WP_345716955.1">
    <property type="nucleotide sequence ID" value="NZ_BAABFP010000005.1"/>
</dbReference>
<keyword evidence="4 5" id="KW-0472">Membrane</keyword>
<feature type="transmembrane region" description="Helical" evidence="5">
    <location>
        <begin position="85"/>
        <end position="107"/>
    </location>
</feature>
<dbReference type="Proteomes" id="UP001596189">
    <property type="component" value="Unassembled WGS sequence"/>
</dbReference>
<accession>A0ABW1JA02</accession>
<reference evidence="7" key="1">
    <citation type="journal article" date="2019" name="Int. J. Syst. Evol. Microbiol.">
        <title>The Global Catalogue of Microorganisms (GCM) 10K type strain sequencing project: providing services to taxonomists for standard genome sequencing and annotation.</title>
        <authorList>
            <consortium name="The Broad Institute Genomics Platform"/>
            <consortium name="The Broad Institute Genome Sequencing Center for Infectious Disease"/>
            <person name="Wu L."/>
            <person name="Ma J."/>
        </authorList>
    </citation>
    <scope>NUCLEOTIDE SEQUENCE [LARGE SCALE GENOMIC DNA]</scope>
    <source>
        <strain evidence="7">KACC 14249</strain>
    </source>
</reference>
<dbReference type="InterPro" id="IPR003339">
    <property type="entry name" value="ABC/ECF_trnsptr_transmembrane"/>
</dbReference>
<protein>
    <submittedName>
        <fullName evidence="6">Energy-coupling factor transporter transmembrane protein EcfT</fullName>
    </submittedName>
</protein>
<proteinExistence type="predicted"/>
<keyword evidence="2 5" id="KW-0812">Transmembrane</keyword>
<evidence type="ECO:0000256" key="3">
    <source>
        <dbReference type="ARBA" id="ARBA00022989"/>
    </source>
</evidence>
<dbReference type="PANTHER" id="PTHR33514">
    <property type="entry name" value="PROTEIN ABCI12, CHLOROPLASTIC"/>
    <property type="match status" value="1"/>
</dbReference>
<keyword evidence="3 5" id="KW-1133">Transmembrane helix</keyword>
<evidence type="ECO:0000256" key="2">
    <source>
        <dbReference type="ARBA" id="ARBA00022692"/>
    </source>
</evidence>
<evidence type="ECO:0000256" key="4">
    <source>
        <dbReference type="ARBA" id="ARBA00023136"/>
    </source>
</evidence>
<dbReference type="Pfam" id="PF02361">
    <property type="entry name" value="CbiQ"/>
    <property type="match status" value="1"/>
</dbReference>
<organism evidence="6 7">
    <name type="scientific">Angustibacter luteus</name>
    <dbReference type="NCBI Taxonomy" id="658456"/>
    <lineage>
        <taxon>Bacteria</taxon>
        <taxon>Bacillati</taxon>
        <taxon>Actinomycetota</taxon>
        <taxon>Actinomycetes</taxon>
        <taxon>Kineosporiales</taxon>
        <taxon>Kineosporiaceae</taxon>
    </lineage>
</organism>
<dbReference type="CDD" id="cd16914">
    <property type="entry name" value="EcfT"/>
    <property type="match status" value="1"/>
</dbReference>
<evidence type="ECO:0000256" key="1">
    <source>
        <dbReference type="ARBA" id="ARBA00004141"/>
    </source>
</evidence>
<evidence type="ECO:0000313" key="6">
    <source>
        <dbReference type="EMBL" id="MFC6006092.1"/>
    </source>
</evidence>
<dbReference type="EMBL" id="JBHSRD010000002">
    <property type="protein sequence ID" value="MFC6006092.1"/>
    <property type="molecule type" value="Genomic_DNA"/>
</dbReference>
<dbReference type="PANTHER" id="PTHR33514:SF13">
    <property type="entry name" value="PROTEIN ABCI12, CHLOROPLASTIC"/>
    <property type="match status" value="1"/>
</dbReference>
<gene>
    <name evidence="6" type="ORF">ACFQDO_03020</name>
</gene>
<name>A0ABW1JA02_9ACTN</name>
<comment type="subcellular location">
    <subcellularLocation>
        <location evidence="1">Membrane</location>
        <topology evidence="1">Multi-pass membrane protein</topology>
    </subcellularLocation>
</comment>
<feature type="transmembrane region" description="Helical" evidence="5">
    <location>
        <begin position="21"/>
        <end position="54"/>
    </location>
</feature>